<protein>
    <recommendedName>
        <fullName evidence="4">Regulator of V-ATPase in vacuolar membrane protein 2</fullName>
    </recommendedName>
</protein>
<dbReference type="eggNOG" id="ENOG502RBKJ">
    <property type="taxonomic scope" value="Eukaryota"/>
</dbReference>
<dbReference type="HOGENOM" id="CLU_813985_0_0_1"/>
<dbReference type="PANTHER" id="PTHR13618">
    <property type="entry name" value="LEUCINE ZIPPER CONTAINING TRANSCRIPTION FACTOR LZF1"/>
    <property type="match status" value="1"/>
</dbReference>
<proteinExistence type="predicted"/>
<evidence type="ECO:0008006" key="4">
    <source>
        <dbReference type="Google" id="ProtNLM"/>
    </source>
</evidence>
<dbReference type="STRING" id="1071378.G0WDX7"/>
<dbReference type="AlphaFoldDB" id="G0WDX7"/>
<feature type="region of interest" description="Disordered" evidence="1">
    <location>
        <begin position="70"/>
        <end position="103"/>
    </location>
</feature>
<dbReference type="GO" id="GO:0070072">
    <property type="term" value="P:vacuolar proton-transporting V-type ATPase complex assembly"/>
    <property type="evidence" value="ECO:0007669"/>
    <property type="project" value="EnsemblFungi"/>
</dbReference>
<keyword evidence="3" id="KW-1185">Reference proteome</keyword>
<dbReference type="GO" id="GO:0043254">
    <property type="term" value="P:regulation of protein-containing complex assembly"/>
    <property type="evidence" value="ECO:0007669"/>
    <property type="project" value="EnsemblFungi"/>
</dbReference>
<dbReference type="GO" id="GO:0043291">
    <property type="term" value="C:RAVE complex"/>
    <property type="evidence" value="ECO:0007669"/>
    <property type="project" value="EnsemblFungi"/>
</dbReference>
<organism evidence="2 3">
    <name type="scientific">Naumovozyma dairenensis (strain ATCC 10597 / BCRC 20456 / CBS 421 / NBRC 0211 / NRRL Y-12639)</name>
    <name type="common">Saccharomyces dairenensis</name>
    <dbReference type="NCBI Taxonomy" id="1071378"/>
    <lineage>
        <taxon>Eukaryota</taxon>
        <taxon>Fungi</taxon>
        <taxon>Dikarya</taxon>
        <taxon>Ascomycota</taxon>
        <taxon>Saccharomycotina</taxon>
        <taxon>Saccharomycetes</taxon>
        <taxon>Saccharomycetales</taxon>
        <taxon>Saccharomycetaceae</taxon>
        <taxon>Naumovozyma</taxon>
    </lineage>
</organism>
<dbReference type="Proteomes" id="UP000000689">
    <property type="component" value="Chromosome 7"/>
</dbReference>
<dbReference type="PANTHER" id="PTHR13618:SF1">
    <property type="entry name" value="PROTEIN ROGDI HOMOLOG"/>
    <property type="match status" value="1"/>
</dbReference>
<evidence type="ECO:0000256" key="1">
    <source>
        <dbReference type="SAM" id="MobiDB-lite"/>
    </source>
</evidence>
<evidence type="ECO:0000313" key="2">
    <source>
        <dbReference type="EMBL" id="CCD25988.2"/>
    </source>
</evidence>
<dbReference type="Pfam" id="PF10259">
    <property type="entry name" value="Rogdi_lz"/>
    <property type="match status" value="1"/>
</dbReference>
<sequence>MTTQLYPNDYFGGVENFNSKSDHAKERHWLINEIIKPELPNIIDNVEKCLAMLNSDQIFKMPISNTSANATATTNKNMSTITRTVQNDSSTSSSSSSAASTSNNCPSIRGIITRRGGYILDFQAMVKFNEFKKGKQILFRMNTGKNYPLLQIKRIHENMEHILQLLEDLQLIDDILEFIKKFGTVLNLLNDSTDLLTNPPEQLIFPYNNNEMMKEMFQDSHLISQSTHHEISLELVLFKNEISIDFRNLEKVTKKPWCEIDPQTGKSLTDKVKDELKSNRSKNLTDILKSNGVQLEQPSLLNNLMMSTFNTETTTLQQAQKYLSRCVTFDNKVVMELEKIAITTSDPTLISISAKLTALEGSISNHYTNLTIEECPITNE</sequence>
<name>G0WDX7_NAUDC</name>
<evidence type="ECO:0000313" key="3">
    <source>
        <dbReference type="Proteomes" id="UP000000689"/>
    </source>
</evidence>
<dbReference type="EMBL" id="HE580273">
    <property type="protein sequence ID" value="CCD25988.2"/>
    <property type="molecule type" value="Genomic_DNA"/>
</dbReference>
<dbReference type="OMA" id="ITRCITY"/>
<dbReference type="InterPro" id="IPR028241">
    <property type="entry name" value="RAVE2/Rogdi"/>
</dbReference>
<dbReference type="KEGG" id="ndi:NDAI_0G02130"/>
<dbReference type="GO" id="GO:0007035">
    <property type="term" value="P:vacuolar acidification"/>
    <property type="evidence" value="ECO:0007669"/>
    <property type="project" value="EnsemblFungi"/>
</dbReference>
<feature type="compositionally biased region" description="Low complexity" evidence="1">
    <location>
        <begin position="89"/>
        <end position="103"/>
    </location>
</feature>
<dbReference type="GeneID" id="11497384"/>
<feature type="compositionally biased region" description="Low complexity" evidence="1">
    <location>
        <begin position="70"/>
        <end position="80"/>
    </location>
</feature>
<dbReference type="RefSeq" id="XP_003671231.2">
    <property type="nucleotide sequence ID" value="XM_003671183.2"/>
</dbReference>
<dbReference type="OrthoDB" id="66510at2759"/>
<accession>G0WDX7</accession>
<gene>
    <name evidence="2" type="primary">NDAI0G02130</name>
    <name evidence="2" type="ordered locus">NDAI_0G02130</name>
</gene>
<reference evidence="2 3" key="1">
    <citation type="journal article" date="2011" name="Proc. Natl. Acad. Sci. U.S.A.">
        <title>Evolutionary erosion of yeast sex chromosomes by mating-type switching accidents.</title>
        <authorList>
            <person name="Gordon J.L."/>
            <person name="Armisen D."/>
            <person name="Proux-Wera E."/>
            <person name="Oheigeartaigh S.S."/>
            <person name="Byrne K.P."/>
            <person name="Wolfe K.H."/>
        </authorList>
    </citation>
    <scope>NUCLEOTIDE SEQUENCE [LARGE SCALE GENOMIC DNA]</scope>
    <source>
        <strain evidence="3">ATCC 10597 / BCRC 20456 / CBS 421 / NBRC 0211 / NRRL Y-12639</strain>
    </source>
</reference>